<dbReference type="GO" id="GO:0003690">
    <property type="term" value="F:double-stranded DNA binding"/>
    <property type="evidence" value="ECO:0007669"/>
    <property type="project" value="InterPro"/>
</dbReference>
<keyword evidence="3" id="KW-1185">Reference proteome</keyword>
<dbReference type="InterPro" id="IPR038300">
    <property type="entry name" value="SASP_sf_alpha/beta"/>
</dbReference>
<dbReference type="Gene3D" id="6.10.10.80">
    <property type="entry name" value="Small, acid-soluble spore protein, alpha/beta type-like"/>
    <property type="match status" value="1"/>
</dbReference>
<dbReference type="RefSeq" id="WP_033102392.1">
    <property type="nucleotide sequence ID" value="NZ_JACEIP010000030.1"/>
</dbReference>
<dbReference type="AlphaFoldDB" id="A0A7W1XCJ1"/>
<gene>
    <name evidence="2" type="ORF">H1164_14905</name>
</gene>
<sequence length="93" mass="10334">MPRRGRNRLLVPGAEEGVNRFKKEVVNQVLGTNITNPEDVKMEVAKQFDIPLRKRGGNGDIRAEDAGKIGGFIGGNMVKEMVRLAQRSMARKD</sequence>
<dbReference type="OrthoDB" id="1683773at2"/>
<evidence type="ECO:0000313" key="3">
    <source>
        <dbReference type="Proteomes" id="UP000530514"/>
    </source>
</evidence>
<dbReference type="Proteomes" id="UP000530514">
    <property type="component" value="Unassembled WGS sequence"/>
</dbReference>
<comment type="caution">
    <text evidence="2">The sequence shown here is derived from an EMBL/GenBank/DDBJ whole genome shotgun (WGS) entry which is preliminary data.</text>
</comment>
<dbReference type="EMBL" id="JACEIP010000030">
    <property type="protein sequence ID" value="MBA4544159.1"/>
    <property type="molecule type" value="Genomic_DNA"/>
</dbReference>
<dbReference type="PANTHER" id="PTHR36107:SF1">
    <property type="entry name" value="SMALL, ACID-SOLUBLE SPORE PROTEIN A"/>
    <property type="match status" value="1"/>
</dbReference>
<protein>
    <submittedName>
        <fullName evidence="2">Alpha/beta-type small acid-soluble spore protein</fullName>
    </submittedName>
</protein>
<dbReference type="InterPro" id="IPR050847">
    <property type="entry name" value="SASP_DNA-binding"/>
</dbReference>
<name>A0A7W1XCJ1_9BACL</name>
<accession>A0A7W1XCJ1</accession>
<dbReference type="PANTHER" id="PTHR36107">
    <property type="entry name" value="SMALL, ACID-SOLUBLE SPORE PROTEIN A"/>
    <property type="match status" value="1"/>
</dbReference>
<organism evidence="2 3">
    <name type="scientific">Thermoactinomyces daqus</name>
    <dbReference type="NCBI Taxonomy" id="1329516"/>
    <lineage>
        <taxon>Bacteria</taxon>
        <taxon>Bacillati</taxon>
        <taxon>Bacillota</taxon>
        <taxon>Bacilli</taxon>
        <taxon>Bacillales</taxon>
        <taxon>Thermoactinomycetaceae</taxon>
        <taxon>Thermoactinomyces</taxon>
    </lineage>
</organism>
<reference evidence="2 3" key="1">
    <citation type="submission" date="2020-07" db="EMBL/GenBank/DDBJ databases">
        <authorList>
            <person name="Feng H."/>
        </authorList>
    </citation>
    <scope>NUCLEOTIDE SEQUENCE [LARGE SCALE GENOMIC DNA]</scope>
    <source>
        <strain evidence="3">s-11</strain>
    </source>
</reference>
<comment type="function">
    <text evidence="1">SASP are bound to spore DNA. They are double-stranded DNA-binding proteins that cause DNA to change to an a-like conformation. They protect the DNA backbone from chemical and enzymatic cleavage and are thus involved in dormant spore's high resistance to UV light.</text>
</comment>
<dbReference type="InterPro" id="IPR001448">
    <property type="entry name" value="SASP_alpha/beta-type"/>
</dbReference>
<dbReference type="Pfam" id="PF00269">
    <property type="entry name" value="SASP"/>
    <property type="match status" value="1"/>
</dbReference>
<evidence type="ECO:0000313" key="2">
    <source>
        <dbReference type="EMBL" id="MBA4544159.1"/>
    </source>
</evidence>
<dbReference type="GO" id="GO:0006265">
    <property type="term" value="P:DNA topological change"/>
    <property type="evidence" value="ECO:0007669"/>
    <property type="project" value="InterPro"/>
</dbReference>
<proteinExistence type="predicted"/>
<evidence type="ECO:0000256" key="1">
    <source>
        <dbReference type="ARBA" id="ARBA00003863"/>
    </source>
</evidence>